<proteinExistence type="predicted"/>
<comment type="caution">
    <text evidence="1">The sequence shown here is derived from an EMBL/GenBank/DDBJ whole genome shotgun (WGS) entry which is preliminary data.</text>
</comment>
<reference evidence="1" key="1">
    <citation type="submission" date="2018-11" db="EMBL/GenBank/DDBJ databases">
        <authorList>
            <consortium name="Pathogen Informatics"/>
        </authorList>
    </citation>
    <scope>NUCLEOTIDE SEQUENCE</scope>
</reference>
<keyword evidence="2" id="KW-1185">Reference proteome</keyword>
<evidence type="ECO:0000313" key="2">
    <source>
        <dbReference type="Proteomes" id="UP000784294"/>
    </source>
</evidence>
<dbReference type="AlphaFoldDB" id="A0A448WBH6"/>
<organism evidence="1 2">
    <name type="scientific">Protopolystoma xenopodis</name>
    <dbReference type="NCBI Taxonomy" id="117903"/>
    <lineage>
        <taxon>Eukaryota</taxon>
        <taxon>Metazoa</taxon>
        <taxon>Spiralia</taxon>
        <taxon>Lophotrochozoa</taxon>
        <taxon>Platyhelminthes</taxon>
        <taxon>Monogenea</taxon>
        <taxon>Polyopisthocotylea</taxon>
        <taxon>Polystomatidea</taxon>
        <taxon>Polystomatidae</taxon>
        <taxon>Protopolystoma</taxon>
    </lineage>
</organism>
<sequence>MTQVLSCLTNSSFTLQAPETIFSQIFSSEHNSASQSVHDEFQQHFTWLDLSLDHAFAVQLAPLLFASSWACRYGNETRLQPQSRLEVAWRVAILCKRSGIIFQHPE</sequence>
<evidence type="ECO:0000313" key="1">
    <source>
        <dbReference type="EMBL" id="VEL07653.1"/>
    </source>
</evidence>
<dbReference type="Proteomes" id="UP000784294">
    <property type="component" value="Unassembled WGS sequence"/>
</dbReference>
<name>A0A448WBH6_9PLAT</name>
<protein>
    <submittedName>
        <fullName evidence="1">Uncharacterized protein</fullName>
    </submittedName>
</protein>
<accession>A0A448WBH6</accession>
<dbReference type="EMBL" id="CAAALY010002199">
    <property type="protein sequence ID" value="VEL07653.1"/>
    <property type="molecule type" value="Genomic_DNA"/>
</dbReference>
<gene>
    <name evidence="1" type="ORF">PXEA_LOCUS1093</name>
</gene>